<accession>A0A2Z7C3R1</accession>
<dbReference type="AlphaFoldDB" id="A0A2Z7C3R1"/>
<proteinExistence type="predicted"/>
<organism evidence="2 3">
    <name type="scientific">Dorcoceras hygrometricum</name>
    <dbReference type="NCBI Taxonomy" id="472368"/>
    <lineage>
        <taxon>Eukaryota</taxon>
        <taxon>Viridiplantae</taxon>
        <taxon>Streptophyta</taxon>
        <taxon>Embryophyta</taxon>
        <taxon>Tracheophyta</taxon>
        <taxon>Spermatophyta</taxon>
        <taxon>Magnoliopsida</taxon>
        <taxon>eudicotyledons</taxon>
        <taxon>Gunneridae</taxon>
        <taxon>Pentapetalae</taxon>
        <taxon>asterids</taxon>
        <taxon>lamiids</taxon>
        <taxon>Lamiales</taxon>
        <taxon>Gesneriaceae</taxon>
        <taxon>Didymocarpoideae</taxon>
        <taxon>Trichosporeae</taxon>
        <taxon>Loxocarpinae</taxon>
        <taxon>Dorcoceras</taxon>
    </lineage>
</organism>
<name>A0A2Z7C3R1_9LAMI</name>
<evidence type="ECO:0000256" key="1">
    <source>
        <dbReference type="SAM" id="MobiDB-lite"/>
    </source>
</evidence>
<feature type="region of interest" description="Disordered" evidence="1">
    <location>
        <begin position="1"/>
        <end position="47"/>
    </location>
</feature>
<reference evidence="2 3" key="1">
    <citation type="journal article" date="2015" name="Proc. Natl. Acad. Sci. U.S.A.">
        <title>The resurrection genome of Boea hygrometrica: A blueprint for survival of dehydration.</title>
        <authorList>
            <person name="Xiao L."/>
            <person name="Yang G."/>
            <person name="Zhang L."/>
            <person name="Yang X."/>
            <person name="Zhao S."/>
            <person name="Ji Z."/>
            <person name="Zhou Q."/>
            <person name="Hu M."/>
            <person name="Wang Y."/>
            <person name="Chen M."/>
            <person name="Xu Y."/>
            <person name="Jin H."/>
            <person name="Xiao X."/>
            <person name="Hu G."/>
            <person name="Bao F."/>
            <person name="Hu Y."/>
            <person name="Wan P."/>
            <person name="Li L."/>
            <person name="Deng X."/>
            <person name="Kuang T."/>
            <person name="Xiang C."/>
            <person name="Zhu J.K."/>
            <person name="Oliver M.J."/>
            <person name="He Y."/>
        </authorList>
    </citation>
    <scope>NUCLEOTIDE SEQUENCE [LARGE SCALE GENOMIC DNA]</scope>
    <source>
        <strain evidence="3">cv. XS01</strain>
    </source>
</reference>
<dbReference type="EMBL" id="KQ999423">
    <property type="protein sequence ID" value="KZV41564.1"/>
    <property type="molecule type" value="Genomic_DNA"/>
</dbReference>
<protein>
    <submittedName>
        <fullName evidence="2">Uncharacterized protein</fullName>
    </submittedName>
</protein>
<dbReference type="OrthoDB" id="1936908at2759"/>
<evidence type="ECO:0000313" key="2">
    <source>
        <dbReference type="EMBL" id="KZV41564.1"/>
    </source>
</evidence>
<sequence>MIEKPPRSGRAARNRVNESRADFSVEDEAVAQPSVPLHHRERQSEAKVEHLTRQTVIFLLLYVPHVANQERTKQKKSLRVLRADLFQLVLAGSPSTFAEAVDRVVDIVESLLDAQTRVKPIDRRGFHPVPEGMYSFQLPQTSQQ</sequence>
<dbReference type="Proteomes" id="UP000250235">
    <property type="component" value="Unassembled WGS sequence"/>
</dbReference>
<gene>
    <name evidence="2" type="ORF">F511_23400</name>
</gene>
<evidence type="ECO:0000313" key="3">
    <source>
        <dbReference type="Proteomes" id="UP000250235"/>
    </source>
</evidence>
<keyword evidence="3" id="KW-1185">Reference proteome</keyword>